<feature type="non-terminal residue" evidence="1">
    <location>
        <position position="1"/>
    </location>
</feature>
<organism evidence="1 2">
    <name type="scientific">Geodia barretti</name>
    <name type="common">Barrett's horny sponge</name>
    <dbReference type="NCBI Taxonomy" id="519541"/>
    <lineage>
        <taxon>Eukaryota</taxon>
        <taxon>Metazoa</taxon>
        <taxon>Porifera</taxon>
        <taxon>Demospongiae</taxon>
        <taxon>Heteroscleromorpha</taxon>
        <taxon>Tetractinellida</taxon>
        <taxon>Astrophorina</taxon>
        <taxon>Geodiidae</taxon>
        <taxon>Geodia</taxon>
    </lineage>
</organism>
<dbReference type="EMBL" id="CASHTH010000786">
    <property type="protein sequence ID" value="CAI8007595.1"/>
    <property type="molecule type" value="Genomic_DNA"/>
</dbReference>
<name>A0AA35RA01_GEOBA</name>
<gene>
    <name evidence="1" type="ORF">GBAR_LOCUS5288</name>
</gene>
<accession>A0AA35RA01</accession>
<dbReference type="AlphaFoldDB" id="A0AA35RA01"/>
<sequence length="178" mass="20356">ASVLATLATVWFPSVHYNDRDGSETSVFCYVKDMSNKTGYHVVPDALSPERVADFMNWGQPFLVTSVSNDWPATRLWSHTYFQHMFKNHDLFSSTFSTTELPQFDDDYPNKAIYYGIFLNSQTLAAMVARDYEYPSFIPDQLRLQGNEWIHWGQPPCGAKRHVDLTCTGRVSVQVRGS</sequence>
<protein>
    <submittedName>
        <fullName evidence="1">Uncharacterized protein</fullName>
    </submittedName>
</protein>
<feature type="non-terminal residue" evidence="1">
    <location>
        <position position="178"/>
    </location>
</feature>
<comment type="caution">
    <text evidence="1">The sequence shown here is derived from an EMBL/GenBank/DDBJ whole genome shotgun (WGS) entry which is preliminary data.</text>
</comment>
<proteinExistence type="predicted"/>
<reference evidence="1" key="1">
    <citation type="submission" date="2023-03" db="EMBL/GenBank/DDBJ databases">
        <authorList>
            <person name="Steffen K."/>
            <person name="Cardenas P."/>
        </authorList>
    </citation>
    <scope>NUCLEOTIDE SEQUENCE</scope>
</reference>
<dbReference type="Gene3D" id="2.60.120.650">
    <property type="entry name" value="Cupin"/>
    <property type="match status" value="1"/>
</dbReference>
<dbReference type="SUPFAM" id="SSF51197">
    <property type="entry name" value="Clavaminate synthase-like"/>
    <property type="match status" value="1"/>
</dbReference>
<keyword evidence="2" id="KW-1185">Reference proteome</keyword>
<evidence type="ECO:0000313" key="1">
    <source>
        <dbReference type="EMBL" id="CAI8007595.1"/>
    </source>
</evidence>
<dbReference type="Proteomes" id="UP001174909">
    <property type="component" value="Unassembled WGS sequence"/>
</dbReference>
<evidence type="ECO:0000313" key="2">
    <source>
        <dbReference type="Proteomes" id="UP001174909"/>
    </source>
</evidence>